<dbReference type="Proteomes" id="UP000176253">
    <property type="component" value="Unassembled WGS sequence"/>
</dbReference>
<evidence type="ECO:0000313" key="2">
    <source>
        <dbReference type="EMBL" id="OGG17373.1"/>
    </source>
</evidence>
<protein>
    <recommendedName>
        <fullName evidence="1">DUF6922 domain-containing protein</fullName>
    </recommendedName>
</protein>
<dbReference type="AlphaFoldDB" id="A0A1F5ZYD7"/>
<accession>A0A1F5ZYD7</accession>
<dbReference type="InterPro" id="IPR053830">
    <property type="entry name" value="DUF6922"/>
</dbReference>
<gene>
    <name evidence="2" type="ORF">A3D78_04130</name>
</gene>
<dbReference type="STRING" id="1798383.A3D78_04130"/>
<evidence type="ECO:0000259" key="1">
    <source>
        <dbReference type="Pfam" id="PF21956"/>
    </source>
</evidence>
<name>A0A1F5ZYD7_9BACT</name>
<dbReference type="EMBL" id="MFJM01000037">
    <property type="protein sequence ID" value="OGG17373.1"/>
    <property type="molecule type" value="Genomic_DNA"/>
</dbReference>
<organism evidence="2 3">
    <name type="scientific">Candidatus Gottesmanbacteria bacterium RIFCSPHIGHO2_02_FULL_39_14</name>
    <dbReference type="NCBI Taxonomy" id="1798383"/>
    <lineage>
        <taxon>Bacteria</taxon>
        <taxon>Candidatus Gottesmaniibacteriota</taxon>
    </lineage>
</organism>
<reference evidence="2 3" key="1">
    <citation type="journal article" date="2016" name="Nat. Commun.">
        <title>Thousands of microbial genomes shed light on interconnected biogeochemical processes in an aquifer system.</title>
        <authorList>
            <person name="Anantharaman K."/>
            <person name="Brown C.T."/>
            <person name="Hug L.A."/>
            <person name="Sharon I."/>
            <person name="Castelle C.J."/>
            <person name="Probst A.J."/>
            <person name="Thomas B.C."/>
            <person name="Singh A."/>
            <person name="Wilkins M.J."/>
            <person name="Karaoz U."/>
            <person name="Brodie E.L."/>
            <person name="Williams K.H."/>
            <person name="Hubbard S.S."/>
            <person name="Banfield J.F."/>
        </authorList>
    </citation>
    <scope>NUCLEOTIDE SEQUENCE [LARGE SCALE GENOMIC DNA]</scope>
</reference>
<proteinExistence type="predicted"/>
<evidence type="ECO:0000313" key="3">
    <source>
        <dbReference type="Proteomes" id="UP000176253"/>
    </source>
</evidence>
<feature type="domain" description="DUF6922" evidence="1">
    <location>
        <begin position="12"/>
        <end position="60"/>
    </location>
</feature>
<sequence length="110" mass="13015">MKKTMKLPRSLKPIFWSNNLNHLNIYKNKNYIIHQILIYGTMEDIRWLFKTYSKKEIIGVFVNKPSKNYPAEVYHFIKNYLLNLKSLELEADKYVTSVSGPVRQRASGSF</sequence>
<comment type="caution">
    <text evidence="2">The sequence shown here is derived from an EMBL/GenBank/DDBJ whole genome shotgun (WGS) entry which is preliminary data.</text>
</comment>
<dbReference type="Pfam" id="PF21956">
    <property type="entry name" value="DUF6922"/>
    <property type="match status" value="1"/>
</dbReference>